<evidence type="ECO:0000313" key="3">
    <source>
        <dbReference type="Proteomes" id="UP000247099"/>
    </source>
</evidence>
<dbReference type="Proteomes" id="UP000247099">
    <property type="component" value="Unassembled WGS sequence"/>
</dbReference>
<gene>
    <name evidence="2" type="ORF">DDZ13_11505</name>
</gene>
<name>A0A317ZIK6_9BACT</name>
<proteinExistence type="predicted"/>
<protein>
    <submittedName>
        <fullName evidence="2">Uncharacterized protein</fullName>
    </submittedName>
</protein>
<keyword evidence="1" id="KW-1133">Transmembrane helix</keyword>
<dbReference type="InParanoid" id="A0A317ZIK6"/>
<keyword evidence="1" id="KW-0472">Membrane</keyword>
<keyword evidence="1" id="KW-0812">Transmembrane</keyword>
<evidence type="ECO:0000256" key="1">
    <source>
        <dbReference type="SAM" id="Phobius"/>
    </source>
</evidence>
<evidence type="ECO:0000313" key="2">
    <source>
        <dbReference type="EMBL" id="PXA03599.1"/>
    </source>
</evidence>
<sequence length="551" mass="59804">MGGLLVPAHLRTVDAVAVDAAGEAGPSNGAKISESLNAAHTGPARILAEATGNTERFTPEIQRLNGRQPAISLIGGPDSSFEAFIDLLPQDRLSEEAFNPVISLLLPRNQRLTLVERLSNSSNANIAALLNIRELEGMVKLHPASHPAGAPYDAGLLTIAQLIESDHIDPEWADQIGGLANQAAIGESDAISAVEALIMATLSLGRQLDFRSVANLAEFNESLQGWADMATLFRARPEEIPLLYAILHYQEASQPLFDYLSQNPESGLQDVRLALNDGPGAVDYLLREALPVHQPTTLSQQILKPLEPYRPPFFTQLSITSRSSALWLKLGLFLAAGLAFSLAMGAAWRGSSKASREVGYFTPPILARDICLSLVFTLTLWFTFEPDILKSTSDEVDSAPRIEFAVAGAIESIKSPVKAMQELNQVTLLVLLLFFVVQLVIYCFCLIKLKEISKQMLNPKMKLQLLDNEENLFDFGLYVGLGGTVLSLILVAVGIVEASLMAAYASTLFGILFVALLKVMHLRPFRRQLILEAGRLGGEDDSGGLMKNIKL</sequence>
<organism evidence="2 3">
    <name type="scientific">Coraliomargarita sinensis</name>
    <dbReference type="NCBI Taxonomy" id="2174842"/>
    <lineage>
        <taxon>Bacteria</taxon>
        <taxon>Pseudomonadati</taxon>
        <taxon>Verrucomicrobiota</taxon>
        <taxon>Opitutia</taxon>
        <taxon>Puniceicoccales</taxon>
        <taxon>Coraliomargaritaceae</taxon>
        <taxon>Coraliomargarita</taxon>
    </lineage>
</organism>
<dbReference type="EMBL" id="QHJQ01000008">
    <property type="protein sequence ID" value="PXA03599.1"/>
    <property type="molecule type" value="Genomic_DNA"/>
</dbReference>
<reference evidence="2 3" key="1">
    <citation type="submission" date="2018-05" db="EMBL/GenBank/DDBJ databases">
        <title>Coraliomargarita sinensis sp. nov., isolated from a marine solar saltern.</title>
        <authorList>
            <person name="Zhou L.Y."/>
        </authorList>
    </citation>
    <scope>NUCLEOTIDE SEQUENCE [LARGE SCALE GENOMIC DNA]</scope>
    <source>
        <strain evidence="2 3">WN38</strain>
    </source>
</reference>
<accession>A0A317ZIK6</accession>
<feature type="transmembrane region" description="Helical" evidence="1">
    <location>
        <begin position="471"/>
        <end position="495"/>
    </location>
</feature>
<feature type="transmembrane region" description="Helical" evidence="1">
    <location>
        <begin position="326"/>
        <end position="348"/>
    </location>
</feature>
<dbReference type="AlphaFoldDB" id="A0A317ZIK6"/>
<keyword evidence="3" id="KW-1185">Reference proteome</keyword>
<comment type="caution">
    <text evidence="2">The sequence shown here is derived from an EMBL/GenBank/DDBJ whole genome shotgun (WGS) entry which is preliminary data.</text>
</comment>
<feature type="transmembrane region" description="Helical" evidence="1">
    <location>
        <begin position="360"/>
        <end position="384"/>
    </location>
</feature>
<feature type="transmembrane region" description="Helical" evidence="1">
    <location>
        <begin position="501"/>
        <end position="520"/>
    </location>
</feature>
<feature type="transmembrane region" description="Helical" evidence="1">
    <location>
        <begin position="426"/>
        <end position="450"/>
    </location>
</feature>